<dbReference type="InterPro" id="IPR036359">
    <property type="entry name" value="Thiol_cytolysin_sf"/>
</dbReference>
<keyword evidence="4" id="KW-1134">Transmembrane beta strand</keyword>
<proteinExistence type="inferred from homology"/>
<keyword evidence="6" id="KW-0800">Toxin</keyword>
<keyword evidence="11" id="KW-0843">Virulence</keyword>
<evidence type="ECO:0000256" key="9">
    <source>
        <dbReference type="ARBA" id="ARBA00022852"/>
    </source>
</evidence>
<accession>A0A135Z3N8</accession>
<dbReference type="Pfam" id="PF01289">
    <property type="entry name" value="Thiol_cytolysin"/>
    <property type="match status" value="1"/>
</dbReference>
<dbReference type="SMR" id="A0A135Z3N8"/>
<evidence type="ECO:0000313" key="16">
    <source>
        <dbReference type="EMBL" id="KXI16274.1"/>
    </source>
</evidence>
<feature type="transmembrane region" description="Helical" evidence="14">
    <location>
        <begin position="40"/>
        <end position="61"/>
    </location>
</feature>
<evidence type="ECO:0000256" key="4">
    <source>
        <dbReference type="ARBA" id="ARBA00022452"/>
    </source>
</evidence>
<evidence type="ECO:0000256" key="1">
    <source>
        <dbReference type="ARBA" id="ARBA00004301"/>
    </source>
</evidence>
<dbReference type="PRINTS" id="PR01400">
    <property type="entry name" value="TACYTOLYSIN"/>
</dbReference>
<dbReference type="GO" id="GO:0005576">
    <property type="term" value="C:extracellular region"/>
    <property type="evidence" value="ECO:0007669"/>
    <property type="project" value="UniProtKB-SubCell"/>
</dbReference>
<dbReference type="EMBL" id="LSRC01000048">
    <property type="protein sequence ID" value="KXI16274.1"/>
    <property type="molecule type" value="Genomic_DNA"/>
</dbReference>
<protein>
    <submittedName>
        <fullName evidence="16">Putative anthrolysin O</fullName>
    </submittedName>
</protein>
<dbReference type="GO" id="GO:0015485">
    <property type="term" value="F:cholesterol binding"/>
    <property type="evidence" value="ECO:0007669"/>
    <property type="project" value="InterPro"/>
</dbReference>
<dbReference type="Gene3D" id="3.90.840.10">
    <property type="entry name" value="Thiol-activated cytolysin superfamily/Thiol-activated cytolysin, alpha-beta domain"/>
    <property type="match status" value="1"/>
</dbReference>
<keyword evidence="5" id="KW-0964">Secreted</keyword>
<gene>
    <name evidence="16" type="ORF">HMPREF3230_01148</name>
</gene>
<keyword evidence="13 14" id="KW-0472">Membrane</keyword>
<dbReference type="InterPro" id="IPR035390">
    <property type="entry name" value="Thiol_cytolys_C"/>
</dbReference>
<sequence length="544" mass="60358">MHIKNYAKSKEAKLTNVSKTNYLQSNEGSNMVNSKFYRSVAMMLLAGATIIPQGLALPAMAAPAETPENDSCAVKKDALNDYLWDLKYDKTNILARHGESIDNKFSSDSFDKGGEFIVVEHQKKNITNTTSNLSVTSANNARVYPGALFRADQNLMDNVPTLISANRGPLTLSVDLPGFHDGESVATVKRPTKSTVTSAVNDLVYKWNAQYAASHQVAAKMQYDSASAQSMNQLKAKFGADFAKIGVPLKIDFDAVHRGEKQTQIVNFKQTYYNVSVDAPDSPSDFFAPCTSAESLKRRGIDEKHPPVYVSNVAYGRSMYVKFDTRSKSTDFQAAVEAAIKGVEIKPNTEFHRILQKTSVTAVILGGSADGAAKVITGNIDTLKALIQEGANLSTSSPAVPIAYTTSFVKDNEVATLQSNSDYIETKVSSYRDGYLTLDHRGAYVARYYIYWDEYGTEVDGTPYVRSRAWEGNGKYRTAHFNTTIQFKGNVRNLRIKLVEKTGLLWEPWRTVYNRSDLPLVRQRTIKNWGTTLWPRVAETVKND</sequence>
<feature type="domain" description="Thiol-activated cytolysin C-terminal" evidence="15">
    <location>
        <begin position="436"/>
        <end position="536"/>
    </location>
</feature>
<comment type="subcellular location">
    <subcellularLocation>
        <location evidence="1">Host membrane</location>
        <topology evidence="1">Multi-pass membrane protein</topology>
    </subcellularLocation>
    <subcellularLocation>
        <location evidence="2">Secreted</location>
    </subcellularLocation>
</comment>
<comment type="similarity">
    <text evidence="3">Belongs to the cholesterol-dependent cytolysin family.</text>
</comment>
<dbReference type="InterPro" id="IPR001869">
    <property type="entry name" value="Thiol_cytolysin"/>
</dbReference>
<evidence type="ECO:0000256" key="5">
    <source>
        <dbReference type="ARBA" id="ARBA00022525"/>
    </source>
</evidence>
<keyword evidence="9" id="KW-0204">Cytolysis</keyword>
<dbReference type="Pfam" id="PF17440">
    <property type="entry name" value="Thiol_cytolys_C"/>
    <property type="match status" value="1"/>
</dbReference>
<name>A0A135Z3N8_GARVA</name>
<evidence type="ECO:0000256" key="6">
    <source>
        <dbReference type="ARBA" id="ARBA00022656"/>
    </source>
</evidence>
<evidence type="ECO:0000256" key="3">
    <source>
        <dbReference type="ARBA" id="ARBA00008503"/>
    </source>
</evidence>
<evidence type="ECO:0000256" key="8">
    <source>
        <dbReference type="ARBA" id="ARBA00022735"/>
    </source>
</evidence>
<dbReference type="InterPro" id="IPR038700">
    <property type="entry name" value="Thiol_cytolys_C_sf"/>
</dbReference>
<keyword evidence="7 14" id="KW-0812">Transmembrane</keyword>
<keyword evidence="12" id="KW-0446">Lipid-binding</keyword>
<evidence type="ECO:0000256" key="12">
    <source>
        <dbReference type="ARBA" id="ARBA00023121"/>
    </source>
</evidence>
<evidence type="ECO:0000256" key="2">
    <source>
        <dbReference type="ARBA" id="ARBA00004613"/>
    </source>
</evidence>
<dbReference type="Gene3D" id="3.40.30.40">
    <property type="entry name" value="Perfringolysin"/>
    <property type="match status" value="1"/>
</dbReference>
<evidence type="ECO:0000256" key="11">
    <source>
        <dbReference type="ARBA" id="ARBA00023026"/>
    </source>
</evidence>
<comment type="caution">
    <text evidence="16">The sequence shown here is derived from an EMBL/GenBank/DDBJ whole genome shotgun (WGS) entry which is preliminary data.</text>
</comment>
<reference evidence="17" key="1">
    <citation type="submission" date="2016-02" db="EMBL/GenBank/DDBJ databases">
        <authorList>
            <person name="Mitreva M."/>
            <person name="Pepin K.H."/>
            <person name="Mihindukulasuriya K.A."/>
            <person name="Fulton R."/>
            <person name="Fronick C."/>
            <person name="O'Laughlin M."/>
            <person name="Miner T."/>
            <person name="Herter B."/>
            <person name="Rosa B.A."/>
            <person name="Cordes M."/>
            <person name="Tomlinson C."/>
            <person name="Wollam A."/>
            <person name="Palsikar V.B."/>
            <person name="Mardis E.R."/>
            <person name="Wilson R.K."/>
        </authorList>
    </citation>
    <scope>NUCLEOTIDE SEQUENCE [LARGE SCALE GENOMIC DNA]</scope>
    <source>
        <strain evidence="17">CMW7778B</strain>
    </source>
</reference>
<dbReference type="SUPFAM" id="SSF56978">
    <property type="entry name" value="Perfringolysin"/>
    <property type="match status" value="1"/>
</dbReference>
<evidence type="ECO:0000256" key="14">
    <source>
        <dbReference type="SAM" id="Phobius"/>
    </source>
</evidence>
<dbReference type="InterPro" id="IPR036363">
    <property type="entry name" value="Thiol_cytolysin_ab_sf"/>
</dbReference>
<evidence type="ECO:0000256" key="10">
    <source>
        <dbReference type="ARBA" id="ARBA00022870"/>
    </source>
</evidence>
<dbReference type="AlphaFoldDB" id="A0A135Z3N8"/>
<dbReference type="GO" id="GO:0090729">
    <property type="term" value="F:toxin activity"/>
    <property type="evidence" value="ECO:0007669"/>
    <property type="project" value="UniProtKB-KW"/>
</dbReference>
<dbReference type="Gene3D" id="2.60.40.1430">
    <property type="entry name" value="Perfringolysin, domain 4"/>
    <property type="match status" value="1"/>
</dbReference>
<evidence type="ECO:0000256" key="7">
    <source>
        <dbReference type="ARBA" id="ARBA00022692"/>
    </source>
</evidence>
<organism evidence="16 17">
    <name type="scientific">Gardnerella vaginalis</name>
    <dbReference type="NCBI Taxonomy" id="2702"/>
    <lineage>
        <taxon>Bacteria</taxon>
        <taxon>Bacillati</taxon>
        <taxon>Actinomycetota</taxon>
        <taxon>Actinomycetes</taxon>
        <taxon>Bifidobacteriales</taxon>
        <taxon>Bifidobacteriaceae</taxon>
        <taxon>Gardnerella</taxon>
    </lineage>
</organism>
<keyword evidence="8" id="KW-0354">Hemolysis</keyword>
<evidence type="ECO:0000256" key="13">
    <source>
        <dbReference type="ARBA" id="ARBA00023136"/>
    </source>
</evidence>
<dbReference type="Proteomes" id="UP000070505">
    <property type="component" value="Unassembled WGS sequence"/>
</dbReference>
<dbReference type="PATRIC" id="fig|2702.101.peg.1135"/>
<dbReference type="GO" id="GO:0031640">
    <property type="term" value="P:killing of cells of another organism"/>
    <property type="evidence" value="ECO:0007669"/>
    <property type="project" value="UniProtKB-KW"/>
</dbReference>
<keyword evidence="10" id="KW-1043">Host membrane</keyword>
<dbReference type="Gene3D" id="3.30.1040.20">
    <property type="match status" value="1"/>
</dbReference>
<evidence type="ECO:0000313" key="17">
    <source>
        <dbReference type="Proteomes" id="UP000070505"/>
    </source>
</evidence>
<evidence type="ECO:0000259" key="15">
    <source>
        <dbReference type="Pfam" id="PF17440"/>
    </source>
</evidence>
<dbReference type="GO" id="GO:0033644">
    <property type="term" value="C:host cell membrane"/>
    <property type="evidence" value="ECO:0007669"/>
    <property type="project" value="UniProtKB-SubCell"/>
</dbReference>
<keyword evidence="14" id="KW-1133">Transmembrane helix</keyword>